<dbReference type="PATRIC" id="fig|316.97.peg.2043"/>
<keyword evidence="3" id="KW-0378">Hydrolase</keyword>
<feature type="region of interest" description="Disordered" evidence="6">
    <location>
        <begin position="172"/>
        <end position="209"/>
    </location>
</feature>
<sequence>MKFQDIPADILSIRVRLADHCTQDWRDQAVYSIEYDLSRPGEFDLRLKDAMIAVQTVTAIDNRRLNAELAIGRALLAQLANRAADGSMELQIAFFSGPCLEMGELEIGVDEYAEKAMAGLERRRNGLKGEPLYKLLERRFCFRQGDSDFFFLTAGPAIDEILKLDPVQEEETAAGGDDIDLAPDPESQAGQDAMPGDTQPARSEQPTRNNSFCISGDGLRFVATETPLPQGKSIFLTTRLTKARKHPDRALRLVRGKLHFADWSRTGHIRLLAKAQMTALTQTHVSYLRKWDEFGDLEGELLLEKARQVGVLHVAGAVENRDGTVAVRVAQASEAALKALDKGQVGELRSVEELPDYLLDPALLFKDFASGIERSADNPPSSPQDEPQANPKHYEVIEFDKASNTLKLKTERLPEKSGMLILSLAGEVAQIKRRLVARRLILEGRAANPQLGPLIEEKGVITQTRRPSPVEPLTAFVLNKVFKSTPTPKQLDAISCALETPDIALIQGPPGTGKTTVIAAILERLNEMADKRGATIRGQVLLTGFQHDAVENMIERLSLNSLPVPKFGKRANAATENASFFEEQLDGWCGKLATELRERNPQIAEIEQETEIRHLYLQYNQTPTRVLGARLAGRIAALGITVLGEERVRQAENLQKKLCLEEKLNDANHQWLDVVRRLRCRPESFADDGPERAADALADLSDVLDSEDLALLDDASLWRNENDLPSFLPRLVALKKKLLTRFSAPPVFRIEKTNDEIVALANFAIEQIKLKGYSGRDRKSAALAEFLAQLDNNPRAMLEAVSDYSFAFAATCQQSVNRSMQFQKGIRGGDTNLNQQQLEYEYVIVDEAARVSPRDLMVPMAQGRRIILVGDHRQLPHIIDDEVARRMEDGENGPSETDWLKKSMFHYLFSERLKTLEEGDKITRRVTLDRQYRMHELLGDFISRNFYERFDPSEKFDSGRPPSDFAHALPDTGGKPAAWLAVPVEKGKHQRSGTSWIRQIEATLIVRQLLAWMNCEAGKDLTFGVISFYRAQAEYIRQQLGTLGDNDKRLRIGTVDSFQGMEFDVVFLSTVRTVPQPWKSATDDREKQAQSLFGHLCLYNRLNVSMSRQKKLLVVVGDPGLLEGDLAAEFIPGLVDFYKLCREQGVVLEC</sequence>
<dbReference type="InterPro" id="IPR041679">
    <property type="entry name" value="DNA2/NAM7-like_C"/>
</dbReference>
<dbReference type="Pfam" id="PF13087">
    <property type="entry name" value="AAA_12"/>
    <property type="match status" value="1"/>
</dbReference>
<name>A0A023WSZ3_STUST</name>
<evidence type="ECO:0000256" key="3">
    <source>
        <dbReference type="ARBA" id="ARBA00022801"/>
    </source>
</evidence>
<protein>
    <submittedName>
        <fullName evidence="8">ATPase AAA</fullName>
    </submittedName>
</protein>
<evidence type="ECO:0000256" key="2">
    <source>
        <dbReference type="ARBA" id="ARBA00022741"/>
    </source>
</evidence>
<evidence type="ECO:0000256" key="5">
    <source>
        <dbReference type="ARBA" id="ARBA00022840"/>
    </source>
</evidence>
<dbReference type="EMBL" id="CP007509">
    <property type="protein sequence ID" value="AHY42820.1"/>
    <property type="molecule type" value="Genomic_DNA"/>
</dbReference>
<accession>A0A023WSZ3</accession>
<dbReference type="GO" id="GO:0016787">
    <property type="term" value="F:hydrolase activity"/>
    <property type="evidence" value="ECO:0007669"/>
    <property type="project" value="UniProtKB-KW"/>
</dbReference>
<dbReference type="PANTHER" id="PTHR43788">
    <property type="entry name" value="DNA2/NAM7 HELICASE FAMILY MEMBER"/>
    <property type="match status" value="1"/>
</dbReference>
<dbReference type="CDD" id="cd17934">
    <property type="entry name" value="DEXXQc_Upf1-like"/>
    <property type="match status" value="1"/>
</dbReference>
<dbReference type="Proteomes" id="UP000025238">
    <property type="component" value="Chromosome"/>
</dbReference>
<dbReference type="KEGG" id="pstu:UIB01_10200"/>
<dbReference type="PANTHER" id="PTHR43788:SF8">
    <property type="entry name" value="DNA-BINDING PROTEIN SMUBP-2"/>
    <property type="match status" value="1"/>
</dbReference>
<dbReference type="InterPro" id="IPR047187">
    <property type="entry name" value="SF1_C_Upf1"/>
</dbReference>
<feature type="compositionally biased region" description="Acidic residues" evidence="6">
    <location>
        <begin position="172"/>
        <end position="183"/>
    </location>
</feature>
<organism evidence="8 9">
    <name type="scientific">Stutzerimonas stutzeri</name>
    <name type="common">Pseudomonas stutzeri</name>
    <dbReference type="NCBI Taxonomy" id="316"/>
    <lineage>
        <taxon>Bacteria</taxon>
        <taxon>Pseudomonadati</taxon>
        <taxon>Pseudomonadota</taxon>
        <taxon>Gammaproteobacteria</taxon>
        <taxon>Pseudomonadales</taxon>
        <taxon>Pseudomonadaceae</taxon>
        <taxon>Stutzerimonas</taxon>
    </lineage>
</organism>
<evidence type="ECO:0000256" key="6">
    <source>
        <dbReference type="SAM" id="MobiDB-lite"/>
    </source>
</evidence>
<keyword evidence="5" id="KW-0067">ATP-binding</keyword>
<dbReference type="Pfam" id="PF13086">
    <property type="entry name" value="AAA_11"/>
    <property type="match status" value="2"/>
</dbReference>
<dbReference type="SUPFAM" id="SSF52540">
    <property type="entry name" value="P-loop containing nucleoside triphosphate hydrolases"/>
    <property type="match status" value="1"/>
</dbReference>
<dbReference type="AlphaFoldDB" id="A0A023WSZ3"/>
<gene>
    <name evidence="8" type="ORF">UIB01_10200</name>
</gene>
<keyword evidence="2" id="KW-0547">Nucleotide-binding</keyword>
<keyword evidence="4" id="KW-0347">Helicase</keyword>
<dbReference type="GO" id="GO:0043139">
    <property type="term" value="F:5'-3' DNA helicase activity"/>
    <property type="evidence" value="ECO:0007669"/>
    <property type="project" value="TreeGrafter"/>
</dbReference>
<evidence type="ECO:0000313" key="9">
    <source>
        <dbReference type="Proteomes" id="UP000025238"/>
    </source>
</evidence>
<dbReference type="InterPro" id="IPR041677">
    <property type="entry name" value="DNA2/NAM7_AAA_11"/>
</dbReference>
<evidence type="ECO:0000256" key="1">
    <source>
        <dbReference type="ARBA" id="ARBA00007913"/>
    </source>
</evidence>
<dbReference type="GO" id="GO:0005524">
    <property type="term" value="F:ATP binding"/>
    <property type="evidence" value="ECO:0007669"/>
    <property type="project" value="UniProtKB-KW"/>
</dbReference>
<dbReference type="CDD" id="cd18808">
    <property type="entry name" value="SF1_C_Upf1"/>
    <property type="match status" value="1"/>
</dbReference>
<comment type="similarity">
    <text evidence="1">Belongs to the DNA2/NAM7 helicase family.</text>
</comment>
<feature type="compositionally biased region" description="Polar residues" evidence="6">
    <location>
        <begin position="200"/>
        <end position="209"/>
    </location>
</feature>
<reference evidence="8 9" key="1">
    <citation type="submission" date="2014-03" db="EMBL/GenBank/DDBJ databases">
        <title>Complete genome sequence of Pseudomonas stutzeri 19SMN4.</title>
        <authorList>
            <person name="Brunet-Galmes I."/>
            <person name="Nogales B."/>
            <person name="Busquets A."/>
            <person name="Pena A."/>
            <person name="Gomila M."/>
            <person name="Garcia-Valdes E."/>
            <person name="Lalucat J."/>
            <person name="Bennasar A."/>
            <person name="Bosch R."/>
        </authorList>
    </citation>
    <scope>NUCLEOTIDE SEQUENCE [LARGE SCALE GENOMIC DNA]</scope>
    <source>
        <strain evidence="8 9">19SMN4</strain>
    </source>
</reference>
<evidence type="ECO:0000313" key="8">
    <source>
        <dbReference type="EMBL" id="AHY42820.1"/>
    </source>
</evidence>
<evidence type="ECO:0000259" key="7">
    <source>
        <dbReference type="SMART" id="SM00382"/>
    </source>
</evidence>
<dbReference type="InterPro" id="IPR050534">
    <property type="entry name" value="Coronavir_polyprotein_1ab"/>
</dbReference>
<dbReference type="Gene3D" id="3.40.50.300">
    <property type="entry name" value="P-loop containing nucleotide triphosphate hydrolases"/>
    <property type="match status" value="2"/>
</dbReference>
<dbReference type="InterPro" id="IPR003593">
    <property type="entry name" value="AAA+_ATPase"/>
</dbReference>
<feature type="domain" description="AAA+ ATPase" evidence="7">
    <location>
        <begin position="500"/>
        <end position="894"/>
    </location>
</feature>
<dbReference type="SMART" id="SM00382">
    <property type="entry name" value="AAA"/>
    <property type="match status" value="1"/>
</dbReference>
<dbReference type="InterPro" id="IPR027417">
    <property type="entry name" value="P-loop_NTPase"/>
</dbReference>
<evidence type="ECO:0000256" key="4">
    <source>
        <dbReference type="ARBA" id="ARBA00022806"/>
    </source>
</evidence>
<proteinExistence type="inferred from homology"/>